<sequence length="194" mass="21655">MISQKSHRTVMSWIYAESFTDGETSHFGAQQHNSHQPAPGQNYNNPYVCPPQAYGHNDPEFAESNVNGSYNALNIEPVSYGTAVPNGGVNNRCNSYSSQEMHQQPVVSWNCAERFTNGVTSHFGAQQHNGHQPAPGQNYNQPYVCPPQAYGHNDPEVAESNVNSNYNALKFEPSNSYHSALANIHWQRYCIFHP</sequence>
<gene>
    <name evidence="2" type="ORF">CVLEPA_LOCUS449</name>
</gene>
<organism evidence="2 3">
    <name type="scientific">Clavelina lepadiformis</name>
    <name type="common">Light-bulb sea squirt</name>
    <name type="synonym">Ascidia lepadiformis</name>
    <dbReference type="NCBI Taxonomy" id="159417"/>
    <lineage>
        <taxon>Eukaryota</taxon>
        <taxon>Metazoa</taxon>
        <taxon>Chordata</taxon>
        <taxon>Tunicata</taxon>
        <taxon>Ascidiacea</taxon>
        <taxon>Aplousobranchia</taxon>
        <taxon>Clavelinidae</taxon>
        <taxon>Clavelina</taxon>
    </lineage>
</organism>
<evidence type="ECO:0000256" key="1">
    <source>
        <dbReference type="SAM" id="MobiDB-lite"/>
    </source>
</evidence>
<feature type="compositionally biased region" description="Polar residues" evidence="1">
    <location>
        <begin position="27"/>
        <end position="45"/>
    </location>
</feature>
<evidence type="ECO:0000313" key="3">
    <source>
        <dbReference type="Proteomes" id="UP001642483"/>
    </source>
</evidence>
<keyword evidence="3" id="KW-1185">Reference proteome</keyword>
<accession>A0ABP0EYY0</accession>
<evidence type="ECO:0000313" key="2">
    <source>
        <dbReference type="EMBL" id="CAK8671374.1"/>
    </source>
</evidence>
<name>A0ABP0EYY0_CLALP</name>
<protein>
    <submittedName>
        <fullName evidence="2">Uncharacterized protein</fullName>
    </submittedName>
</protein>
<reference evidence="2 3" key="1">
    <citation type="submission" date="2024-02" db="EMBL/GenBank/DDBJ databases">
        <authorList>
            <person name="Daric V."/>
            <person name="Darras S."/>
        </authorList>
    </citation>
    <scope>NUCLEOTIDE SEQUENCE [LARGE SCALE GENOMIC DNA]</scope>
</reference>
<dbReference type="EMBL" id="CAWYQH010000001">
    <property type="protein sequence ID" value="CAK8671374.1"/>
    <property type="molecule type" value="Genomic_DNA"/>
</dbReference>
<proteinExistence type="predicted"/>
<comment type="caution">
    <text evidence="2">The sequence shown here is derived from an EMBL/GenBank/DDBJ whole genome shotgun (WGS) entry which is preliminary data.</text>
</comment>
<dbReference type="Proteomes" id="UP001642483">
    <property type="component" value="Unassembled WGS sequence"/>
</dbReference>
<feature type="region of interest" description="Disordered" evidence="1">
    <location>
        <begin position="24"/>
        <end position="45"/>
    </location>
</feature>